<evidence type="ECO:0000256" key="2">
    <source>
        <dbReference type="ARBA" id="ARBA00004651"/>
    </source>
</evidence>
<dbReference type="InterPro" id="IPR019570">
    <property type="entry name" value="Connexin_CCC"/>
</dbReference>
<dbReference type="InterPro" id="IPR002999">
    <property type="entry name" value="Tudor"/>
</dbReference>
<dbReference type="SUPFAM" id="SSF63748">
    <property type="entry name" value="Tudor/PWWP/MBT"/>
    <property type="match status" value="1"/>
</dbReference>
<evidence type="ECO:0000256" key="10">
    <source>
        <dbReference type="RuleBase" id="RU000630"/>
    </source>
</evidence>
<dbReference type="InterPro" id="IPR038359">
    <property type="entry name" value="Connexin_N_sf"/>
</dbReference>
<feature type="domain" description="Tudor" evidence="12">
    <location>
        <begin position="384"/>
        <end position="458"/>
    </location>
</feature>
<dbReference type="PANTHER" id="PTHR11984">
    <property type="entry name" value="CONNEXIN"/>
    <property type="match status" value="1"/>
</dbReference>
<dbReference type="SMART" id="SM00037">
    <property type="entry name" value="CNX"/>
    <property type="match status" value="1"/>
</dbReference>
<evidence type="ECO:0000256" key="8">
    <source>
        <dbReference type="ARBA" id="ARBA00022989"/>
    </source>
</evidence>
<comment type="function">
    <text evidence="10">One gap junction consists of a cluster of closely packed pairs of transmembrane channels, the connexons, through which materials of low MW diffuse from one cell to a neighboring cell.</text>
</comment>
<protein>
    <recommendedName>
        <fullName evidence="10">Gap junction protein</fullName>
    </recommendedName>
</protein>
<reference evidence="13" key="3">
    <citation type="submission" date="2025-09" db="UniProtKB">
        <authorList>
            <consortium name="Ensembl"/>
        </authorList>
    </citation>
    <scope>IDENTIFICATION</scope>
</reference>
<dbReference type="PROSITE" id="PS50304">
    <property type="entry name" value="TUDOR"/>
    <property type="match status" value="1"/>
</dbReference>
<evidence type="ECO:0000256" key="7">
    <source>
        <dbReference type="ARBA" id="ARBA00022949"/>
    </source>
</evidence>
<dbReference type="PROSITE" id="PS00408">
    <property type="entry name" value="CONNEXINS_2"/>
    <property type="match status" value="1"/>
</dbReference>
<evidence type="ECO:0000259" key="12">
    <source>
        <dbReference type="PROSITE" id="PS50304"/>
    </source>
</evidence>
<evidence type="ECO:0000256" key="5">
    <source>
        <dbReference type="ARBA" id="ARBA00022692"/>
    </source>
</evidence>
<keyword evidence="9 11" id="KW-0472">Membrane</keyword>
<evidence type="ECO:0000256" key="11">
    <source>
        <dbReference type="SAM" id="Phobius"/>
    </source>
</evidence>
<evidence type="ECO:0000256" key="6">
    <source>
        <dbReference type="ARBA" id="ARBA00022868"/>
    </source>
</evidence>
<evidence type="ECO:0000256" key="3">
    <source>
        <dbReference type="ARBA" id="ARBA00011455"/>
    </source>
</evidence>
<organism evidence="13 14">
    <name type="scientific">Gasterosteus aculeatus aculeatus</name>
    <name type="common">three-spined stickleback</name>
    <dbReference type="NCBI Taxonomy" id="481459"/>
    <lineage>
        <taxon>Eukaryota</taxon>
        <taxon>Metazoa</taxon>
        <taxon>Chordata</taxon>
        <taxon>Craniata</taxon>
        <taxon>Vertebrata</taxon>
        <taxon>Euteleostomi</taxon>
        <taxon>Actinopterygii</taxon>
        <taxon>Neopterygii</taxon>
        <taxon>Teleostei</taxon>
        <taxon>Neoteleostei</taxon>
        <taxon>Acanthomorphata</taxon>
        <taxon>Eupercaria</taxon>
        <taxon>Perciformes</taxon>
        <taxon>Cottioidei</taxon>
        <taxon>Gasterosteales</taxon>
        <taxon>Gasterosteidae</taxon>
        <taxon>Gasterosteus</taxon>
    </lineage>
</organism>
<reference evidence="13" key="2">
    <citation type="submission" date="2025-08" db="UniProtKB">
        <authorList>
            <consortium name="Ensembl"/>
        </authorList>
    </citation>
    <scope>IDENTIFICATION</scope>
</reference>
<feature type="transmembrane region" description="Helical" evidence="11">
    <location>
        <begin position="655"/>
        <end position="674"/>
    </location>
</feature>
<dbReference type="Pfam" id="PF00567">
    <property type="entry name" value="TUDOR"/>
    <property type="match status" value="1"/>
</dbReference>
<keyword evidence="7" id="KW-0965">Cell junction</keyword>
<dbReference type="PANTHER" id="PTHR11984:SF20">
    <property type="entry name" value="GAP JUNCTION BETA-1 PROTEIN"/>
    <property type="match status" value="1"/>
</dbReference>
<keyword evidence="4" id="KW-1003">Cell membrane</keyword>
<feature type="transmembrane region" description="Helical" evidence="11">
    <location>
        <begin position="767"/>
        <end position="792"/>
    </location>
</feature>
<name>A0AAQ4PPJ8_GASAC</name>
<dbReference type="GO" id="GO:0005243">
    <property type="term" value="F:gap junction channel activity"/>
    <property type="evidence" value="ECO:0007669"/>
    <property type="project" value="TreeGrafter"/>
</dbReference>
<dbReference type="GO" id="GO:0007267">
    <property type="term" value="P:cell-cell signaling"/>
    <property type="evidence" value="ECO:0007669"/>
    <property type="project" value="TreeGrafter"/>
</dbReference>
<dbReference type="InterPro" id="IPR035437">
    <property type="entry name" value="SNase_OB-fold_sf"/>
</dbReference>
<reference evidence="13 14" key="1">
    <citation type="journal article" date="2021" name="G3 (Bethesda)">
        <title>Improved contiguity of the threespine stickleback genome using long-read sequencing.</title>
        <authorList>
            <person name="Nath S."/>
            <person name="Shaw D.E."/>
            <person name="White M.A."/>
        </authorList>
    </citation>
    <scope>NUCLEOTIDE SEQUENCE [LARGE SCALE GENOMIC DNA]</scope>
    <source>
        <strain evidence="13 14">Lake Benthic</strain>
    </source>
</reference>
<dbReference type="GeneTree" id="ENSGT01030000234513"/>
<sequence length="853" mass="94914">MTTPQPPAVSQRVQLTFKLFMLEIARNTLEQELVDLTKKAYEDVQGFLNASIPAAGVFCDLVKALDKKCENIDKVCGSLKHLTVETPESITQAEDKEHSVISEEKLPSDAAILASAIIERPENNPERPPPPLPPIQAILPEICNTIPMKLKQLMIWGCEEDVQVQDQKQTSSQLLHFLRAKTKNMGALEATVKSMCASSLPQGPTVKKQGYQFRQVVINALAPKTLCADIENQGPVFRVKRVQLSGSVTYTLVIATKTELWDIGDIFTEVGHGESEAHRSDNKECPNQTAQADSSLNIQLKSQALQCTEPEHVSRVADAKGPAVHCIPIPDFQIRRFEETEVVVSCIVSPGHFYVQHADAVVTLQALFADSCNASSSHAEPSCIPDIGAKVMGWFPKQGQWCRVQVTKICGVSRDNNTADGAGSGTSIKLEVKKLDYGDTACLSLLNIKELTPEMAVLPLQAVKVSMENVTPVNGSDWSEEAVGWFKAIVHNRMLYARLYPQGPTVTVELFLEKGKLGAMRRGASLSLRLAQNGHAKHNKLCNMGLVKISATQQKKRQQELEWEKYLISCYIQKLESKMNWGSFYAVISGVNRHSTGIGRVWLSVIFIFRILVLVVAAESVWGDEKSGFVCNTQQPGCNSVCYDQFFPISHIRLWALQLILVSTPALLVAMHVAHRRHVDKKVLKKTGRGGPKELELIKNQKFQITGALWWTYMISIVFRIVLEVAFLYIFYLIYPGFKMVRLVKCASYPCPNTVDCFVSRPTEKTIFTVFMLAVSGLCVLLNLAEVAYLIFRACKRCLRGSEEESKVAWISGRFSTYKQNEINQLIAEQALKSKFAVSKKSPTEKGERCSAF</sequence>
<dbReference type="PROSITE" id="PS00407">
    <property type="entry name" value="CONNEXINS_1"/>
    <property type="match status" value="1"/>
</dbReference>
<dbReference type="InterPro" id="IPR000500">
    <property type="entry name" value="Connexin"/>
</dbReference>
<dbReference type="Gene3D" id="2.30.30.140">
    <property type="match status" value="1"/>
</dbReference>
<comment type="subcellular location">
    <subcellularLocation>
        <location evidence="1">Cell junction</location>
        <location evidence="1">Gap junction</location>
    </subcellularLocation>
    <subcellularLocation>
        <location evidence="2 10">Cell membrane</location>
        <topology evidence="2 10">Multi-pass membrane protein</topology>
    </subcellularLocation>
</comment>
<comment type="similarity">
    <text evidence="10">Belongs to the connexin family.</text>
</comment>
<dbReference type="Gene3D" id="1.20.1440.80">
    <property type="entry name" value="Gap junction channel protein cysteine-rich domain"/>
    <property type="match status" value="1"/>
</dbReference>
<evidence type="ECO:0000256" key="9">
    <source>
        <dbReference type="ARBA" id="ARBA00023136"/>
    </source>
</evidence>
<dbReference type="InterPro" id="IPR017990">
    <property type="entry name" value="Connexin_CS"/>
</dbReference>
<accession>A0AAQ4PPJ8</accession>
<feature type="transmembrane region" description="Helical" evidence="11">
    <location>
        <begin position="708"/>
        <end position="735"/>
    </location>
</feature>
<dbReference type="GO" id="GO:0005922">
    <property type="term" value="C:connexin complex"/>
    <property type="evidence" value="ECO:0007669"/>
    <property type="project" value="InterPro"/>
</dbReference>
<dbReference type="InterPro" id="IPR013092">
    <property type="entry name" value="Connexin_N"/>
</dbReference>
<dbReference type="PRINTS" id="PR00206">
    <property type="entry name" value="CONNEXIN"/>
</dbReference>
<proteinExistence type="inferred from homology"/>
<evidence type="ECO:0000313" key="14">
    <source>
        <dbReference type="Proteomes" id="UP000007635"/>
    </source>
</evidence>
<dbReference type="Gene3D" id="2.40.50.90">
    <property type="match status" value="1"/>
</dbReference>
<dbReference type="FunFam" id="1.20.1440.80:FF:000001">
    <property type="entry name" value="Gap junction alpha-1"/>
    <property type="match status" value="1"/>
</dbReference>
<evidence type="ECO:0000256" key="4">
    <source>
        <dbReference type="ARBA" id="ARBA00022475"/>
    </source>
</evidence>
<dbReference type="AlphaFoldDB" id="A0AAQ4PPJ8"/>
<keyword evidence="6 10" id="KW-0303">Gap junction</keyword>
<keyword evidence="14" id="KW-1185">Reference proteome</keyword>
<dbReference type="Proteomes" id="UP000007635">
    <property type="component" value="Chromosome IV"/>
</dbReference>
<keyword evidence="8 11" id="KW-1133">Transmembrane helix</keyword>
<comment type="subunit">
    <text evidence="3 10">A connexon is composed of a hexamer of connexins.</text>
</comment>
<dbReference type="Pfam" id="PF00029">
    <property type="entry name" value="Connexin"/>
    <property type="match status" value="1"/>
</dbReference>
<evidence type="ECO:0000313" key="13">
    <source>
        <dbReference type="Ensembl" id="ENSGACP00000040557.1"/>
    </source>
</evidence>
<evidence type="ECO:0000256" key="1">
    <source>
        <dbReference type="ARBA" id="ARBA00004610"/>
    </source>
</evidence>
<dbReference type="SMART" id="SM01089">
    <property type="entry name" value="Connexin_CCC"/>
    <property type="match status" value="1"/>
</dbReference>
<keyword evidence="5 10" id="KW-0812">Transmembrane</keyword>
<dbReference type="Ensembl" id="ENSGACT00000074032.1">
    <property type="protein sequence ID" value="ENSGACP00000040557.1"/>
    <property type="gene ID" value="ENSGACG00000026453.1"/>
</dbReference>